<dbReference type="RefSeq" id="WP_425554659.1">
    <property type="nucleotide sequence ID" value="NZ_BAAAKJ010000005.1"/>
</dbReference>
<sequence length="385" mass="40625">MPDASAVTGAGPIGSIHLSLLMGPRIPVPVPQPVTDALLSAQVTVASGQRSGFQLAFDLSKRGLINTALLPGGFFDPKTRVVLTATVTGTPAVLMDGVIIRQEVGISNQPGQSTLTVTGEDLTVLMDLEERAGVPFPAMSPAARVAAVIGSYGQYGIVPLVIPELVPQTPMPTRRIDFQKGTDLGYVNELAKANGYVFYLDPGPVPGVSRAYWGPEIRLGVPQHALNVNMDALSNVDQLTFAFDGTAREEPEARIQLPATKVSAVLPVPEVSILRPPLALRPAPALKKKVVADTAKKDTGQAVAEIIAAAMTSADAVSGSGQLDVVRYGRVLRPRELVGVRGAGITYDGLYFVKSVTHNLKRGSYTQNFTLTREGLIALQPAVVP</sequence>
<comment type="caution">
    <text evidence="1">The sequence shown here is derived from an EMBL/GenBank/DDBJ whole genome shotgun (WGS) entry which is preliminary data.</text>
</comment>
<dbReference type="Proteomes" id="UP001499863">
    <property type="component" value="Unassembled WGS sequence"/>
</dbReference>
<accession>A0ABP4I5G1</accession>
<protein>
    <recommendedName>
        <fullName evidence="3">Phage protein D</fullName>
    </recommendedName>
</protein>
<evidence type="ECO:0000313" key="1">
    <source>
        <dbReference type="EMBL" id="GAA1382114.1"/>
    </source>
</evidence>
<name>A0ABP4I5G1_9ACTN</name>
<evidence type="ECO:0008006" key="3">
    <source>
        <dbReference type="Google" id="ProtNLM"/>
    </source>
</evidence>
<proteinExistence type="predicted"/>
<reference evidence="2" key="1">
    <citation type="journal article" date="2019" name="Int. J. Syst. Evol. Microbiol.">
        <title>The Global Catalogue of Microorganisms (GCM) 10K type strain sequencing project: providing services to taxonomists for standard genome sequencing and annotation.</title>
        <authorList>
            <consortium name="The Broad Institute Genomics Platform"/>
            <consortium name="The Broad Institute Genome Sequencing Center for Infectious Disease"/>
            <person name="Wu L."/>
            <person name="Ma J."/>
        </authorList>
    </citation>
    <scope>NUCLEOTIDE SEQUENCE [LARGE SCALE GENOMIC DNA]</scope>
    <source>
        <strain evidence="2">JCM 12393</strain>
    </source>
</reference>
<keyword evidence="2" id="KW-1185">Reference proteome</keyword>
<dbReference type="EMBL" id="BAAAKJ010000005">
    <property type="protein sequence ID" value="GAA1382114.1"/>
    <property type="molecule type" value="Genomic_DNA"/>
</dbReference>
<evidence type="ECO:0000313" key="2">
    <source>
        <dbReference type="Proteomes" id="UP001499863"/>
    </source>
</evidence>
<organism evidence="1 2">
    <name type="scientific">Kitasatospora putterlickiae</name>
    <dbReference type="NCBI Taxonomy" id="221725"/>
    <lineage>
        <taxon>Bacteria</taxon>
        <taxon>Bacillati</taxon>
        <taxon>Actinomycetota</taxon>
        <taxon>Actinomycetes</taxon>
        <taxon>Kitasatosporales</taxon>
        <taxon>Streptomycetaceae</taxon>
        <taxon>Kitasatospora</taxon>
    </lineage>
</organism>
<gene>
    <name evidence="1" type="ORF">GCM10009639_00830</name>
</gene>